<organism evidence="1 2">
    <name type="scientific">Curtobacterium pusillum</name>
    <dbReference type="NCBI Taxonomy" id="69373"/>
    <lineage>
        <taxon>Bacteria</taxon>
        <taxon>Bacillati</taxon>
        <taxon>Actinomycetota</taxon>
        <taxon>Actinomycetes</taxon>
        <taxon>Micrococcales</taxon>
        <taxon>Microbacteriaceae</taxon>
        <taxon>Curtobacterium</taxon>
    </lineage>
</organism>
<evidence type="ECO:0000313" key="1">
    <source>
        <dbReference type="EMBL" id="MBA8991734.1"/>
    </source>
</evidence>
<protein>
    <submittedName>
        <fullName evidence="1">Uncharacterized protein</fullName>
    </submittedName>
</protein>
<accession>A0AAW3TA10</accession>
<dbReference type="Proteomes" id="UP000590225">
    <property type="component" value="Unassembled WGS sequence"/>
</dbReference>
<sequence>MTSQERPTSLVLTFRHDGMLRLELLQSWYDAFDVAVTHVDDQERIRGVLRWWIATTPSAASRRSTFPAWQEFGSGPAYRITITTRPSATARKLTHGTDAATEGFASTLAKGPADPTSRASQSFIDGVARGAGQLFRTEQRRAQKRLAGGKYLNVLHGYLEEMRAYVDVEDQQYAYDAVRTGIGAILDDEQYLTLSTDSEARGLYADLLEEQSNLYNWYMDGAKGGHEWPRKKR</sequence>
<proteinExistence type="predicted"/>
<dbReference type="EMBL" id="JACGXP010000005">
    <property type="protein sequence ID" value="MBA8991734.1"/>
    <property type="molecule type" value="Genomic_DNA"/>
</dbReference>
<dbReference type="RefSeq" id="WP_182516770.1">
    <property type="nucleotide sequence ID" value="NZ_JACGXP010000005.1"/>
</dbReference>
<gene>
    <name evidence="1" type="ORF">FHW23_003012</name>
</gene>
<evidence type="ECO:0000313" key="2">
    <source>
        <dbReference type="Proteomes" id="UP000590225"/>
    </source>
</evidence>
<comment type="caution">
    <text evidence="1">The sequence shown here is derived from an EMBL/GenBank/DDBJ whole genome shotgun (WGS) entry which is preliminary data.</text>
</comment>
<name>A0AAW3TA10_9MICO</name>
<dbReference type="AlphaFoldDB" id="A0AAW3TA10"/>
<reference evidence="1 2" key="1">
    <citation type="submission" date="2020-07" db="EMBL/GenBank/DDBJ databases">
        <title>Above-ground endophytic microbial communities from plants in different locations in the United States.</title>
        <authorList>
            <person name="Frank C."/>
        </authorList>
    </citation>
    <scope>NUCLEOTIDE SEQUENCE [LARGE SCALE GENOMIC DNA]</scope>
    <source>
        <strain evidence="1 2">WPL5_2</strain>
    </source>
</reference>